<evidence type="ECO:0000313" key="1">
    <source>
        <dbReference type="EMBL" id="MDA5110593.1"/>
    </source>
</evidence>
<protein>
    <submittedName>
        <fullName evidence="1">DUF1850 domain-containing protein</fullName>
    </submittedName>
</protein>
<comment type="caution">
    <text evidence="1">The sequence shown here is derived from an EMBL/GenBank/DDBJ whole genome shotgun (WGS) entry which is preliminary data.</text>
</comment>
<accession>A0A9X3TUF9</accession>
<sequence length="167" mass="19359">MKRRAMCVFLLVVGLVLTGPHPFLLLKDFQRQEIIGAVPLGMDDRFEMEWVHSVELTPWRETYRVHWLRGMELAETSFQSFGAGVPTAFADAVVAVHDGWITVSGLHEQRDSVLYVISRKDYKLTAGGQQWKLSEVLPLGTSLELSVRWYPWWYRYLYRLKQKGSDV</sequence>
<dbReference type="Pfam" id="PF08905">
    <property type="entry name" value="DUF1850"/>
    <property type="match status" value="1"/>
</dbReference>
<evidence type="ECO:0000313" key="2">
    <source>
        <dbReference type="Proteomes" id="UP001151071"/>
    </source>
</evidence>
<dbReference type="AlphaFoldDB" id="A0A9X3TUF9"/>
<name>A0A9X3TUF9_9BACL</name>
<dbReference type="InterPro" id="IPR015001">
    <property type="entry name" value="DUF1850"/>
</dbReference>
<proteinExistence type="predicted"/>
<organism evidence="1 2">
    <name type="scientific">Brevibacillus thermoruber</name>
    <dbReference type="NCBI Taxonomy" id="33942"/>
    <lineage>
        <taxon>Bacteria</taxon>
        <taxon>Bacillati</taxon>
        <taxon>Bacillota</taxon>
        <taxon>Bacilli</taxon>
        <taxon>Bacillales</taxon>
        <taxon>Paenibacillaceae</taxon>
        <taxon>Brevibacillus</taxon>
    </lineage>
</organism>
<keyword evidence="2" id="KW-1185">Reference proteome</keyword>
<reference evidence="1" key="1">
    <citation type="submission" date="2022-12" db="EMBL/GenBank/DDBJ databases">
        <title>Draft genome sequence of the thermophilic strain Brevibacillus thermoruber HT42, isolated from Los Humeros, Puebla, Mexico, with biotechnological potential.</title>
        <authorList>
            <person name="Lara Sanchez J."/>
            <person name="Solis Palacios R."/>
            <person name="Bustos Baena A.S."/>
            <person name="Ruz Baez A.E."/>
            <person name="Espinosa Luna G."/>
            <person name="Oliart Ros R.M."/>
        </authorList>
    </citation>
    <scope>NUCLEOTIDE SEQUENCE</scope>
    <source>
        <strain evidence="1">HT42</strain>
    </source>
</reference>
<dbReference type="RefSeq" id="WP_051967817.1">
    <property type="nucleotide sequence ID" value="NZ_JAPYYP010000036.1"/>
</dbReference>
<dbReference type="EMBL" id="JAPYYP010000036">
    <property type="protein sequence ID" value="MDA5110593.1"/>
    <property type="molecule type" value="Genomic_DNA"/>
</dbReference>
<gene>
    <name evidence="1" type="ORF">O3V59_19835</name>
</gene>
<dbReference type="Proteomes" id="UP001151071">
    <property type="component" value="Unassembled WGS sequence"/>
</dbReference>